<dbReference type="EMBL" id="SRLO01000693">
    <property type="protein sequence ID" value="TNN48536.1"/>
    <property type="molecule type" value="Genomic_DNA"/>
</dbReference>
<comment type="caution">
    <text evidence="2">The sequence shown here is derived from an EMBL/GenBank/DDBJ whole genome shotgun (WGS) entry which is preliminary data.</text>
</comment>
<proteinExistence type="predicted"/>
<keyword evidence="3" id="KW-1185">Reference proteome</keyword>
<accession>A0A4Z2G4N1</accession>
<feature type="compositionally biased region" description="Basic and acidic residues" evidence="1">
    <location>
        <begin position="1"/>
        <end position="12"/>
    </location>
</feature>
<evidence type="ECO:0000256" key="1">
    <source>
        <dbReference type="SAM" id="MobiDB-lite"/>
    </source>
</evidence>
<name>A0A4Z2G4N1_9TELE</name>
<protein>
    <submittedName>
        <fullName evidence="2">Uncharacterized protein</fullName>
    </submittedName>
</protein>
<feature type="region of interest" description="Disordered" evidence="1">
    <location>
        <begin position="1"/>
        <end position="22"/>
    </location>
</feature>
<evidence type="ECO:0000313" key="3">
    <source>
        <dbReference type="Proteomes" id="UP000314294"/>
    </source>
</evidence>
<gene>
    <name evidence="2" type="ORF">EYF80_041280</name>
</gene>
<organism evidence="2 3">
    <name type="scientific">Liparis tanakae</name>
    <name type="common">Tanaka's snailfish</name>
    <dbReference type="NCBI Taxonomy" id="230148"/>
    <lineage>
        <taxon>Eukaryota</taxon>
        <taxon>Metazoa</taxon>
        <taxon>Chordata</taxon>
        <taxon>Craniata</taxon>
        <taxon>Vertebrata</taxon>
        <taxon>Euteleostomi</taxon>
        <taxon>Actinopterygii</taxon>
        <taxon>Neopterygii</taxon>
        <taxon>Teleostei</taxon>
        <taxon>Neoteleostei</taxon>
        <taxon>Acanthomorphata</taxon>
        <taxon>Eupercaria</taxon>
        <taxon>Perciformes</taxon>
        <taxon>Cottioidei</taxon>
        <taxon>Cottales</taxon>
        <taxon>Liparidae</taxon>
        <taxon>Liparis</taxon>
    </lineage>
</organism>
<dbReference type="Proteomes" id="UP000314294">
    <property type="component" value="Unassembled WGS sequence"/>
</dbReference>
<dbReference type="AlphaFoldDB" id="A0A4Z2G4N1"/>
<reference evidence="2 3" key="1">
    <citation type="submission" date="2019-03" db="EMBL/GenBank/DDBJ databases">
        <title>First draft genome of Liparis tanakae, snailfish: a comprehensive survey of snailfish specific genes.</title>
        <authorList>
            <person name="Kim W."/>
            <person name="Song I."/>
            <person name="Jeong J.-H."/>
            <person name="Kim D."/>
            <person name="Kim S."/>
            <person name="Ryu S."/>
            <person name="Song J.Y."/>
            <person name="Lee S.K."/>
        </authorList>
    </citation>
    <scope>NUCLEOTIDE SEQUENCE [LARGE SCALE GENOMIC DNA]</scope>
    <source>
        <tissue evidence="2">Muscle</tissue>
    </source>
</reference>
<evidence type="ECO:0000313" key="2">
    <source>
        <dbReference type="EMBL" id="TNN48536.1"/>
    </source>
</evidence>
<sequence>MEHDIGTEEKKRGGQSHSHGRSLGAERSLWRWVVWFSTNAESGSVIRTGKPHQKPPTTQIHVFLFLTPLFSQCLYDQVLPLTQGQASGHGRSVIRGTVGGSCTPPIRLLLGGGRRPGVRWINRREGGSVREEGGGRQDLCLSGFWLQAACQLGLFPQTPTDIAAPLSNQ</sequence>